<sequence>MGEAPLRRSGHGGAGGLVAERRSMHGVRRRRSCVVKAPYGLMGGPGIEDSGTLSYPCTGVEAGARLASRACGLRVPFLAASGGGLVVVVVAAFPHDVSKCSSLPVRGGTGVCGFPTWRCVRVVVWSQWYTEGCFRCVLDSVGFYGSRVCVPTSVGTSNPYWALFTRLTPLLPSAKGSWLRELGVGRVAEAVVALGVVSSISWVVARPSGPLARVREIGSLQWYQSEESTEICVRFPCMIRARGAGCSCCCAAYVASVVARHVRTVAARLALDSLAVVFLVWRTLAGKSRIVCGTSGRCPCLVGCPSVVGVCVVLVLSLRHLPMVVVGLVLTGCEL</sequence>
<keyword evidence="2" id="KW-1185">Reference proteome</keyword>
<comment type="caution">
    <text evidence="1">The sequence shown here is derived from an EMBL/GenBank/DDBJ whole genome shotgun (WGS) entry which is preliminary data.</text>
</comment>
<protein>
    <submittedName>
        <fullName evidence="1">Uncharacterized protein</fullName>
    </submittedName>
</protein>
<organism evidence="1 2">
    <name type="scientific">Colocasia esculenta</name>
    <name type="common">Wild taro</name>
    <name type="synonym">Arum esculentum</name>
    <dbReference type="NCBI Taxonomy" id="4460"/>
    <lineage>
        <taxon>Eukaryota</taxon>
        <taxon>Viridiplantae</taxon>
        <taxon>Streptophyta</taxon>
        <taxon>Embryophyta</taxon>
        <taxon>Tracheophyta</taxon>
        <taxon>Spermatophyta</taxon>
        <taxon>Magnoliopsida</taxon>
        <taxon>Liliopsida</taxon>
        <taxon>Araceae</taxon>
        <taxon>Aroideae</taxon>
        <taxon>Colocasieae</taxon>
        <taxon>Colocasia</taxon>
    </lineage>
</organism>
<gene>
    <name evidence="1" type="ORF">Taro_041256</name>
</gene>
<reference evidence="1" key="1">
    <citation type="submission" date="2017-07" db="EMBL/GenBank/DDBJ databases">
        <title>Taro Niue Genome Assembly and Annotation.</title>
        <authorList>
            <person name="Atibalentja N."/>
            <person name="Keating K."/>
            <person name="Fields C.J."/>
        </authorList>
    </citation>
    <scope>NUCLEOTIDE SEQUENCE</scope>
    <source>
        <strain evidence="1">Niue_2</strain>
        <tissue evidence="1">Leaf</tissue>
    </source>
</reference>
<name>A0A843WSX8_COLES</name>
<dbReference type="EMBL" id="NMUH01004113">
    <property type="protein sequence ID" value="MQM08401.1"/>
    <property type="molecule type" value="Genomic_DNA"/>
</dbReference>
<accession>A0A843WSX8</accession>
<dbReference type="Proteomes" id="UP000652761">
    <property type="component" value="Unassembled WGS sequence"/>
</dbReference>
<evidence type="ECO:0000313" key="1">
    <source>
        <dbReference type="EMBL" id="MQM08401.1"/>
    </source>
</evidence>
<evidence type="ECO:0000313" key="2">
    <source>
        <dbReference type="Proteomes" id="UP000652761"/>
    </source>
</evidence>
<dbReference type="AlphaFoldDB" id="A0A843WSX8"/>
<proteinExistence type="predicted"/>